<proteinExistence type="predicted"/>
<reference evidence="5 6" key="1">
    <citation type="submission" date="2018-08" db="EMBL/GenBank/DDBJ databases">
        <title>Aphanomyces genome sequencing and annotation.</title>
        <authorList>
            <person name="Minardi D."/>
            <person name="Oidtmann B."/>
            <person name="Van Der Giezen M."/>
            <person name="Studholme D.J."/>
        </authorList>
    </citation>
    <scope>NUCLEOTIDE SEQUENCE [LARGE SCALE GENOMIC DNA]</scope>
    <source>
        <strain evidence="2 5">197901</strain>
        <strain evidence="3 6">D2</strain>
        <strain evidence="4 7">FDL457</strain>
    </source>
</reference>
<dbReference type="AlphaFoldDB" id="A0A397EE25"/>
<name>A0A397EE25_APHAT</name>
<protein>
    <submittedName>
        <fullName evidence="2">Uncharacterized protein</fullName>
    </submittedName>
</protein>
<dbReference type="Proteomes" id="UP000266196">
    <property type="component" value="Unassembled WGS sequence"/>
</dbReference>
<sequence>MKVERSDRLNGVGGSRGLCVGNRIFAGHYPNTTNLKQHADAKGDCHVNVANEWWGYLGGPGVLAVIGKLVQFRRHSAGQESSSAGAPQYVAVSTREGQLRHA</sequence>
<dbReference type="EMBL" id="QUTF01010814">
    <property type="protein sequence ID" value="RHZ30821.1"/>
    <property type="molecule type" value="Genomic_DNA"/>
</dbReference>
<gene>
    <name evidence="4" type="ORF">DYB26_006052</name>
    <name evidence="3" type="ORF">DYB30_013822</name>
    <name evidence="2" type="ORF">DYB31_015118</name>
</gene>
<evidence type="ECO:0000313" key="3">
    <source>
        <dbReference type="EMBL" id="RHY78724.1"/>
    </source>
</evidence>
<dbReference type="EMBL" id="QUTD01000931">
    <property type="protein sequence ID" value="RHY78724.1"/>
    <property type="molecule type" value="Genomic_DNA"/>
</dbReference>
<evidence type="ECO:0000313" key="4">
    <source>
        <dbReference type="EMBL" id="RHZ30821.1"/>
    </source>
</evidence>
<organism evidence="2 5">
    <name type="scientific">Aphanomyces astaci</name>
    <name type="common">Crayfish plague agent</name>
    <dbReference type="NCBI Taxonomy" id="112090"/>
    <lineage>
        <taxon>Eukaryota</taxon>
        <taxon>Sar</taxon>
        <taxon>Stramenopiles</taxon>
        <taxon>Oomycota</taxon>
        <taxon>Saprolegniomycetes</taxon>
        <taxon>Saprolegniales</taxon>
        <taxon>Verrucalvaceae</taxon>
        <taxon>Aphanomyces</taxon>
    </lineage>
</organism>
<evidence type="ECO:0000313" key="2">
    <source>
        <dbReference type="EMBL" id="RHY78578.1"/>
    </source>
</evidence>
<feature type="region of interest" description="Disordered" evidence="1">
    <location>
        <begin position="77"/>
        <end position="102"/>
    </location>
</feature>
<evidence type="ECO:0000313" key="5">
    <source>
        <dbReference type="Proteomes" id="UP000266196"/>
    </source>
</evidence>
<dbReference type="EMBL" id="QUTE01024477">
    <property type="protein sequence ID" value="RHY78578.1"/>
    <property type="molecule type" value="Genomic_DNA"/>
</dbReference>
<dbReference type="VEuPathDB" id="FungiDB:H257_07079"/>
<dbReference type="Proteomes" id="UP000266643">
    <property type="component" value="Unassembled WGS sequence"/>
</dbReference>
<accession>A0A397EE25</accession>
<evidence type="ECO:0000256" key="1">
    <source>
        <dbReference type="SAM" id="MobiDB-lite"/>
    </source>
</evidence>
<dbReference type="Proteomes" id="UP000286510">
    <property type="component" value="Unassembled WGS sequence"/>
</dbReference>
<evidence type="ECO:0000313" key="7">
    <source>
        <dbReference type="Proteomes" id="UP000286510"/>
    </source>
</evidence>
<evidence type="ECO:0000313" key="6">
    <source>
        <dbReference type="Proteomes" id="UP000266643"/>
    </source>
</evidence>
<comment type="caution">
    <text evidence="2">The sequence shown here is derived from an EMBL/GenBank/DDBJ whole genome shotgun (WGS) entry which is preliminary data.</text>
</comment>